<dbReference type="EMBL" id="UINC01156242">
    <property type="protein sequence ID" value="SVD52548.1"/>
    <property type="molecule type" value="Genomic_DNA"/>
</dbReference>
<protein>
    <recommendedName>
        <fullName evidence="1">FAD/NAD(P)-binding domain-containing protein</fullName>
    </recommendedName>
</protein>
<feature type="non-terminal residue" evidence="2">
    <location>
        <position position="1"/>
    </location>
</feature>
<dbReference type="InterPro" id="IPR036188">
    <property type="entry name" value="FAD/NAD-bd_sf"/>
</dbReference>
<feature type="non-terminal residue" evidence="2">
    <location>
        <position position="281"/>
    </location>
</feature>
<dbReference type="Gene3D" id="3.50.50.60">
    <property type="entry name" value="FAD/NAD(P)-binding domain"/>
    <property type="match status" value="2"/>
</dbReference>
<dbReference type="InterPro" id="IPR023753">
    <property type="entry name" value="FAD/NAD-binding_dom"/>
</dbReference>
<gene>
    <name evidence="2" type="ORF">METZ01_LOCUS405402</name>
</gene>
<dbReference type="GO" id="GO:0004148">
    <property type="term" value="F:dihydrolipoyl dehydrogenase (NADH) activity"/>
    <property type="evidence" value="ECO:0007669"/>
    <property type="project" value="TreeGrafter"/>
</dbReference>
<dbReference type="PRINTS" id="PR00411">
    <property type="entry name" value="PNDRDTASEI"/>
</dbReference>
<evidence type="ECO:0000313" key="2">
    <source>
        <dbReference type="EMBL" id="SVD52548.1"/>
    </source>
</evidence>
<sequence length="281" mass="30653">VCLNVGCIPSKTLLHVARVIEETKELQAAGLDFDPPVINLERLRSWKEKVVGQLTEGLTVLAKQRKVTIIQGEGRFVSDHRIIVRGEEEDAVIDFRHAIIATGSEPVLIPDLPDDDRIMDSTRALDLADIPERLLVIGGGIIGLELATVYQALGSRITIVEMLNQLMPGTDTDLLRPLQKRLQNQCDDIFLETRVVGIEAHPDHLMASFEGPKAPSADRFDRVLVAVGRSPQVEPLQVGAAGVAIDSGGFIPVDTEQRTNVPYIFAIGDIVGQPMLAHKAT</sequence>
<organism evidence="2">
    <name type="scientific">marine metagenome</name>
    <dbReference type="NCBI Taxonomy" id="408172"/>
    <lineage>
        <taxon>unclassified sequences</taxon>
        <taxon>metagenomes</taxon>
        <taxon>ecological metagenomes</taxon>
    </lineage>
</organism>
<dbReference type="AlphaFoldDB" id="A0A382W350"/>
<dbReference type="InterPro" id="IPR050151">
    <property type="entry name" value="Class-I_Pyr_Nuc-Dis_Oxidored"/>
</dbReference>
<dbReference type="GO" id="GO:0050660">
    <property type="term" value="F:flavin adenine dinucleotide binding"/>
    <property type="evidence" value="ECO:0007669"/>
    <property type="project" value="TreeGrafter"/>
</dbReference>
<evidence type="ECO:0000259" key="1">
    <source>
        <dbReference type="Pfam" id="PF07992"/>
    </source>
</evidence>
<dbReference type="PANTHER" id="PTHR22912">
    <property type="entry name" value="DISULFIDE OXIDOREDUCTASE"/>
    <property type="match status" value="1"/>
</dbReference>
<feature type="domain" description="FAD/NAD(P)-binding" evidence="1">
    <location>
        <begin position="2"/>
        <end position="280"/>
    </location>
</feature>
<dbReference type="Pfam" id="PF07992">
    <property type="entry name" value="Pyr_redox_2"/>
    <property type="match status" value="1"/>
</dbReference>
<name>A0A382W350_9ZZZZ</name>
<reference evidence="2" key="1">
    <citation type="submission" date="2018-05" db="EMBL/GenBank/DDBJ databases">
        <authorList>
            <person name="Lanie J.A."/>
            <person name="Ng W.-L."/>
            <person name="Kazmierczak K.M."/>
            <person name="Andrzejewski T.M."/>
            <person name="Davidsen T.M."/>
            <person name="Wayne K.J."/>
            <person name="Tettelin H."/>
            <person name="Glass J.I."/>
            <person name="Rusch D."/>
            <person name="Podicherti R."/>
            <person name="Tsui H.-C.T."/>
            <person name="Winkler M.E."/>
        </authorList>
    </citation>
    <scope>NUCLEOTIDE SEQUENCE</scope>
</reference>
<dbReference type="GO" id="GO:0006103">
    <property type="term" value="P:2-oxoglutarate metabolic process"/>
    <property type="evidence" value="ECO:0007669"/>
    <property type="project" value="TreeGrafter"/>
</dbReference>
<dbReference type="PRINTS" id="PR00368">
    <property type="entry name" value="FADPNR"/>
</dbReference>
<dbReference type="PANTHER" id="PTHR22912:SF160">
    <property type="entry name" value="DIHYDROLIPOYL DEHYDROGENASE"/>
    <property type="match status" value="1"/>
</dbReference>
<dbReference type="SUPFAM" id="SSF51905">
    <property type="entry name" value="FAD/NAD(P)-binding domain"/>
    <property type="match status" value="1"/>
</dbReference>
<accession>A0A382W350</accession>
<proteinExistence type="predicted"/>